<dbReference type="EMBL" id="CP002568">
    <property type="protein sequence ID" value="ADZ68964.1"/>
    <property type="molecule type" value="Genomic_DNA"/>
</dbReference>
<dbReference type="Gene3D" id="3.10.129.10">
    <property type="entry name" value="Hotdog Thioesterase"/>
    <property type="match status" value="1"/>
</dbReference>
<dbReference type="GO" id="GO:0019171">
    <property type="term" value="F:(3R)-hydroxyacyl-[acyl-carrier-protein] dehydratase activity"/>
    <property type="evidence" value="ECO:0007669"/>
    <property type="project" value="TreeGrafter"/>
</dbReference>
<evidence type="ECO:0000259" key="1">
    <source>
        <dbReference type="Pfam" id="PF13452"/>
    </source>
</evidence>
<sequence length="272" mass="29445">MNAYADWIGRSEQAEEVLGEGLVERFRAMLAGTLWEAGEGAPLGIHWCLAPPAVAPELLARDGHPRRDSGPGSFLPPIPLPARMWAGGEIRFLAPVPIGARIVRRSRIAGISSKEGRTGPLVFVAVDHVFDAGGEALISERQDIVYKAAPAPGNTPAYAPDAQMPRDGIRLGPVTLFRYSALTFNGHRIHYDADYCRKEEAYPACVVHGPLQATLLMNRAAQILGRSPVVFSYRGLAPCFVDEPLRIADGPEDGTVLIEAPDGRITMTAEFR</sequence>
<proteinExistence type="predicted"/>
<feature type="domain" description="FAS1-like dehydratase" evidence="1">
    <location>
        <begin position="39"/>
        <end position="135"/>
    </location>
</feature>
<dbReference type="KEGG" id="pgv:SL003B_0531"/>
<dbReference type="InterPro" id="IPR052741">
    <property type="entry name" value="Mitochondrial_HTD2"/>
</dbReference>
<evidence type="ECO:0000313" key="3">
    <source>
        <dbReference type="Proteomes" id="UP000008130"/>
    </source>
</evidence>
<dbReference type="Proteomes" id="UP000008130">
    <property type="component" value="Chromosome"/>
</dbReference>
<organism evidence="2 3">
    <name type="scientific">Polymorphum gilvum (strain LMG 25793 / CGMCC 1.9160 / SL003B-26A1)</name>
    <dbReference type="NCBI Taxonomy" id="991905"/>
    <lineage>
        <taxon>Bacteria</taxon>
        <taxon>Pseudomonadati</taxon>
        <taxon>Pseudomonadota</taxon>
        <taxon>Alphaproteobacteria</taxon>
        <taxon>Rhodobacterales</taxon>
        <taxon>Paracoccaceae</taxon>
        <taxon>Polymorphum</taxon>
    </lineage>
</organism>
<dbReference type="OrthoDB" id="7183822at2"/>
<dbReference type="eggNOG" id="COG3777">
    <property type="taxonomic scope" value="Bacteria"/>
</dbReference>
<dbReference type="Pfam" id="PF13452">
    <property type="entry name" value="FAS1_DH_region"/>
    <property type="match status" value="1"/>
</dbReference>
<protein>
    <submittedName>
        <fullName evidence="2">Hypothetical cytosolic protein</fullName>
    </submittedName>
</protein>
<dbReference type="PANTHER" id="PTHR28152">
    <property type="entry name" value="HYDROXYACYL-THIOESTER DEHYDRATASE TYPE 2, MITOCHONDRIAL"/>
    <property type="match status" value="1"/>
</dbReference>
<dbReference type="PANTHER" id="PTHR28152:SF1">
    <property type="entry name" value="HYDROXYACYL-THIOESTER DEHYDRATASE TYPE 2, MITOCHONDRIAL"/>
    <property type="match status" value="1"/>
</dbReference>
<name>F2J3Y2_POLGS</name>
<dbReference type="InterPro" id="IPR029069">
    <property type="entry name" value="HotDog_dom_sf"/>
</dbReference>
<gene>
    <name evidence="2" type="ordered locus">SL003B_0531</name>
</gene>
<dbReference type="RefSeq" id="WP_013651288.1">
    <property type="nucleotide sequence ID" value="NC_015259.1"/>
</dbReference>
<evidence type="ECO:0000313" key="2">
    <source>
        <dbReference type="EMBL" id="ADZ68964.1"/>
    </source>
</evidence>
<accession>F2J3Y2</accession>
<keyword evidence="3" id="KW-1185">Reference proteome</keyword>
<dbReference type="STRING" id="991905.SL003B_0531"/>
<dbReference type="AlphaFoldDB" id="F2J3Y2"/>
<dbReference type="HOGENOM" id="CLU_028690_3_0_5"/>
<dbReference type="InterPro" id="IPR039569">
    <property type="entry name" value="FAS1-like_DH_region"/>
</dbReference>
<reference evidence="2 3" key="1">
    <citation type="journal article" date="2011" name="J. Bacteriol.">
        <title>Complete genome sequence of Polymorphum gilvum SL003B-26A1T, a crude oil-degrading bacterium from oil-polluted saline soil.</title>
        <authorList>
            <person name="Li S.G."/>
            <person name="Tang Y.Q."/>
            <person name="Nie Y."/>
            <person name="Cai M."/>
            <person name="Wu X.L."/>
        </authorList>
    </citation>
    <scope>NUCLEOTIDE SEQUENCE [LARGE SCALE GENOMIC DNA]</scope>
    <source>
        <strain evidence="3">LMG 25793 / CGMCC 1.9160 / SL003B-26A1</strain>
    </source>
</reference>
<dbReference type="SUPFAM" id="SSF54637">
    <property type="entry name" value="Thioesterase/thiol ester dehydrase-isomerase"/>
    <property type="match status" value="2"/>
</dbReference>
<dbReference type="PATRIC" id="fig|991905.3.peg.544"/>